<keyword evidence="1" id="KW-0812">Transmembrane</keyword>
<protein>
    <recommendedName>
        <fullName evidence="4">Poly(Beta-D-mannuronate) O-acetylase</fullName>
    </recommendedName>
</protein>
<dbReference type="Proteomes" id="UP000029644">
    <property type="component" value="Unassembled WGS sequence"/>
</dbReference>
<evidence type="ECO:0000313" key="2">
    <source>
        <dbReference type="EMBL" id="GAL64917.1"/>
    </source>
</evidence>
<dbReference type="AlphaFoldDB" id="A0A090WBL2"/>
<dbReference type="EMBL" id="BBNQ01000026">
    <property type="protein sequence ID" value="GAL64917.1"/>
    <property type="molecule type" value="Genomic_DNA"/>
</dbReference>
<feature type="transmembrane region" description="Helical" evidence="1">
    <location>
        <begin position="79"/>
        <end position="100"/>
    </location>
</feature>
<organism evidence="2 3">
    <name type="scientific">Algibacter lectus</name>
    <dbReference type="NCBI Taxonomy" id="221126"/>
    <lineage>
        <taxon>Bacteria</taxon>
        <taxon>Pseudomonadati</taxon>
        <taxon>Bacteroidota</taxon>
        <taxon>Flavobacteriia</taxon>
        <taxon>Flavobacteriales</taxon>
        <taxon>Flavobacteriaceae</taxon>
        <taxon>Algibacter</taxon>
    </lineage>
</organism>
<feature type="transmembrane region" description="Helical" evidence="1">
    <location>
        <begin position="48"/>
        <end position="67"/>
    </location>
</feature>
<evidence type="ECO:0008006" key="4">
    <source>
        <dbReference type="Google" id="ProtNLM"/>
    </source>
</evidence>
<gene>
    <name evidence="2" type="ORF">JCM19300_21</name>
</gene>
<evidence type="ECO:0000256" key="1">
    <source>
        <dbReference type="SAM" id="Phobius"/>
    </source>
</evidence>
<sequence>MGYPITFSIVLFSWIFFRAQDLNTAILALKKIFQLDFSYPFIGDINVVANSIIVLSIGLLFDLYLFNKKIDLENLGAKFSLLKISIISSIIILLVILFYSTSNNFIYFQF</sequence>
<evidence type="ECO:0000313" key="3">
    <source>
        <dbReference type="Proteomes" id="UP000029644"/>
    </source>
</evidence>
<keyword evidence="1" id="KW-1133">Transmembrane helix</keyword>
<reference evidence="2 3" key="1">
    <citation type="journal article" date="2014" name="Genome Announc.">
        <title>Draft Genome Sequences of Marine Flavobacterium Algibacter lectus Strains SS8 and NR4.</title>
        <authorList>
            <person name="Takatani N."/>
            <person name="Nakanishi M."/>
            <person name="Meirelles P."/>
            <person name="Mino S."/>
            <person name="Suda W."/>
            <person name="Oshima K."/>
            <person name="Hattori M."/>
            <person name="Ohkuma M."/>
            <person name="Hosokawa M."/>
            <person name="Miyashita K."/>
            <person name="Thompson F.L."/>
            <person name="Niwa A."/>
            <person name="Sawabe T."/>
            <person name="Sawabe T."/>
        </authorList>
    </citation>
    <scope>NUCLEOTIDE SEQUENCE [LARGE SCALE GENOMIC DNA]</scope>
    <source>
        <strain evidence="2 3">JCM 19300</strain>
    </source>
</reference>
<name>A0A090WBL2_9FLAO</name>
<proteinExistence type="predicted"/>
<keyword evidence="1" id="KW-0472">Membrane</keyword>
<comment type="caution">
    <text evidence="2">The sequence shown here is derived from an EMBL/GenBank/DDBJ whole genome shotgun (WGS) entry which is preliminary data.</text>
</comment>
<accession>A0A090WBL2</accession>